<sequence>MAIGSLEERVTALEKKLAALSEASERRLGVTGRTNPEVLEEMFGVFADSPHAREVLDTIAAERERERREYRDKAA</sequence>
<evidence type="ECO:0000313" key="2">
    <source>
        <dbReference type="Proteomes" id="UP000520814"/>
    </source>
</evidence>
<organism evidence="1 2">
    <name type="scientific">Armatimonas rosea</name>
    <dbReference type="NCBI Taxonomy" id="685828"/>
    <lineage>
        <taxon>Bacteria</taxon>
        <taxon>Bacillati</taxon>
        <taxon>Armatimonadota</taxon>
        <taxon>Armatimonadia</taxon>
        <taxon>Armatimonadales</taxon>
        <taxon>Armatimonadaceae</taxon>
        <taxon>Armatimonas</taxon>
    </lineage>
</organism>
<name>A0A7W9SQ77_ARMRO</name>
<gene>
    <name evidence="1" type="ORF">HNQ39_002618</name>
</gene>
<protein>
    <submittedName>
        <fullName evidence="1">Uncharacterized protein</fullName>
    </submittedName>
</protein>
<dbReference type="RefSeq" id="WP_184196483.1">
    <property type="nucleotide sequence ID" value="NZ_JACHGW010000002.1"/>
</dbReference>
<dbReference type="Proteomes" id="UP000520814">
    <property type="component" value="Unassembled WGS sequence"/>
</dbReference>
<comment type="caution">
    <text evidence="1">The sequence shown here is derived from an EMBL/GenBank/DDBJ whole genome shotgun (WGS) entry which is preliminary data.</text>
</comment>
<proteinExistence type="predicted"/>
<dbReference type="EMBL" id="JACHGW010000002">
    <property type="protein sequence ID" value="MBB6050827.1"/>
    <property type="molecule type" value="Genomic_DNA"/>
</dbReference>
<evidence type="ECO:0000313" key="1">
    <source>
        <dbReference type="EMBL" id="MBB6050827.1"/>
    </source>
</evidence>
<reference evidence="1 2" key="1">
    <citation type="submission" date="2020-08" db="EMBL/GenBank/DDBJ databases">
        <title>Genomic Encyclopedia of Type Strains, Phase IV (KMG-IV): sequencing the most valuable type-strain genomes for metagenomic binning, comparative biology and taxonomic classification.</title>
        <authorList>
            <person name="Goeker M."/>
        </authorList>
    </citation>
    <scope>NUCLEOTIDE SEQUENCE [LARGE SCALE GENOMIC DNA]</scope>
    <source>
        <strain evidence="1 2">DSM 23562</strain>
    </source>
</reference>
<dbReference type="AlphaFoldDB" id="A0A7W9SQ77"/>
<accession>A0A7W9SQ77</accession>
<keyword evidence="2" id="KW-1185">Reference proteome</keyword>